<dbReference type="Proteomes" id="UP000713222">
    <property type="component" value="Unassembled WGS sequence"/>
</dbReference>
<evidence type="ECO:0000313" key="2">
    <source>
        <dbReference type="Proteomes" id="UP000713222"/>
    </source>
</evidence>
<gene>
    <name evidence="1" type="ORF">EBV32_04355</name>
</gene>
<evidence type="ECO:0000313" key="1">
    <source>
        <dbReference type="EMBL" id="NBN88303.1"/>
    </source>
</evidence>
<dbReference type="SUPFAM" id="SSF50249">
    <property type="entry name" value="Nucleic acid-binding proteins"/>
    <property type="match status" value="1"/>
</dbReference>
<name>A0A964UYV8_9PROT</name>
<organism evidence="1 2">
    <name type="scientific">Candidatus Fonsibacter lacus</name>
    <dbReference type="NCBI Taxonomy" id="2576439"/>
    <lineage>
        <taxon>Bacteria</taxon>
        <taxon>Pseudomonadati</taxon>
        <taxon>Pseudomonadota</taxon>
        <taxon>Alphaproteobacteria</taxon>
        <taxon>Candidatus Pelagibacterales</taxon>
        <taxon>Candidatus Pelagibacterales incertae sedis</taxon>
        <taxon>Candidatus Fonsibacter</taxon>
    </lineage>
</organism>
<sequence length="145" mass="17125">MGRENKTSHCPEHWIWYRYDNSNFNKQINMSKFKGEVVFITPTTSVNDKFQKREVTIKSDDQYPQYVTFQLTQDKCSLADNLKAGEVVEVQYNLRGRRWEAQDGTIKYFNTIEAWTMSLSSRTEKAPIDHLKKTMDLENNDDLPF</sequence>
<dbReference type="Pfam" id="PF11325">
    <property type="entry name" value="DUF3127"/>
    <property type="match status" value="1"/>
</dbReference>
<reference evidence="1" key="1">
    <citation type="submission" date="2018-10" db="EMBL/GenBank/DDBJ databases">
        <title>Iterative Subtractive Binning of Freshwater Chronoseries Metagenomes Recovers Nearly Complete Genomes from over Four Hundred Novel Species.</title>
        <authorList>
            <person name="Rodriguez-R L.M."/>
            <person name="Tsementzi D."/>
            <person name="Luo C."/>
            <person name="Konstantinidis K.T."/>
        </authorList>
    </citation>
    <scope>NUCLEOTIDE SEQUENCE</scope>
    <source>
        <strain evidence="1">WB7_6_001</strain>
    </source>
</reference>
<proteinExistence type="predicted"/>
<dbReference type="InterPro" id="IPR021474">
    <property type="entry name" value="DUF3127"/>
</dbReference>
<dbReference type="EMBL" id="RGET01000085">
    <property type="protein sequence ID" value="NBN88303.1"/>
    <property type="molecule type" value="Genomic_DNA"/>
</dbReference>
<dbReference type="InterPro" id="IPR012340">
    <property type="entry name" value="NA-bd_OB-fold"/>
</dbReference>
<comment type="caution">
    <text evidence="1">The sequence shown here is derived from an EMBL/GenBank/DDBJ whole genome shotgun (WGS) entry which is preliminary data.</text>
</comment>
<dbReference type="Gene3D" id="2.40.50.140">
    <property type="entry name" value="Nucleic acid-binding proteins"/>
    <property type="match status" value="1"/>
</dbReference>
<accession>A0A964UYV8</accession>
<dbReference type="AlphaFoldDB" id="A0A964UYV8"/>
<protein>
    <submittedName>
        <fullName evidence="1">DUF3127 domain-containing protein</fullName>
    </submittedName>
</protein>